<proteinExistence type="predicted"/>
<dbReference type="EMBL" id="MN738861">
    <property type="protein sequence ID" value="QHT28527.1"/>
    <property type="molecule type" value="Genomic_DNA"/>
</dbReference>
<reference evidence="1" key="1">
    <citation type="journal article" date="2020" name="Nature">
        <title>Giant virus diversity and host interactions through global metagenomics.</title>
        <authorList>
            <person name="Schulz F."/>
            <person name="Roux S."/>
            <person name="Paez-Espino D."/>
            <person name="Jungbluth S."/>
            <person name="Walsh D.A."/>
            <person name="Denef V.J."/>
            <person name="McMahon K.D."/>
            <person name="Konstantinidis K.T."/>
            <person name="Eloe-Fadrosh E.A."/>
            <person name="Kyrpides N.C."/>
            <person name="Woyke T."/>
        </authorList>
    </citation>
    <scope>NUCLEOTIDE SEQUENCE</scope>
    <source>
        <strain evidence="1">GVMAG-M-3300001348-25</strain>
    </source>
</reference>
<evidence type="ECO:0008006" key="2">
    <source>
        <dbReference type="Google" id="ProtNLM"/>
    </source>
</evidence>
<dbReference type="Gene3D" id="1.25.40.180">
    <property type="match status" value="1"/>
</dbReference>
<accession>A0A6C0EHJ4</accession>
<sequence length="303" mass="34909">MTTIYSETDINAIRTNGFDLTLSQETIDIIASISDQVGAPSYIKTPIFPKSKTNKKKHISNAPYVSSIINNAEGVDKTISHIRAQLNKLSTTNYDNVRDIISENIQLLLDNEATKEELIKVTNFVLETASNNAFYSELYANLYSDLTERFPLFETLFEETFNKYLEMYDNITSFSDNDDYDAFCNQNIINCTRRAFTTFIVNLCIKGKITNVRLFDLCWKLQTYFDASILEENNKPLCDELCENIFIIMTKGYSCLKTQNKYASLNGKMTIVKNTNVNDVKSLTTKSKFRYYDMFDYVEKVEK</sequence>
<dbReference type="EMBL" id="MN738856">
    <property type="protein sequence ID" value="QHT28418.1"/>
    <property type="molecule type" value="Genomic_DNA"/>
</dbReference>
<name>A0A6C0EHJ4_9ZZZZ</name>
<organism evidence="1">
    <name type="scientific">viral metagenome</name>
    <dbReference type="NCBI Taxonomy" id="1070528"/>
    <lineage>
        <taxon>unclassified sequences</taxon>
        <taxon>metagenomes</taxon>
        <taxon>organismal metagenomes</taxon>
    </lineage>
</organism>
<dbReference type="SUPFAM" id="SSF48371">
    <property type="entry name" value="ARM repeat"/>
    <property type="match status" value="1"/>
</dbReference>
<evidence type="ECO:0000313" key="1">
    <source>
        <dbReference type="EMBL" id="QHT28527.1"/>
    </source>
</evidence>
<dbReference type="InterPro" id="IPR016024">
    <property type="entry name" value="ARM-type_fold"/>
</dbReference>
<protein>
    <recommendedName>
        <fullName evidence="2">MIF4G domain-containing protein</fullName>
    </recommendedName>
</protein>
<dbReference type="AlphaFoldDB" id="A0A6C0EHJ4"/>